<protein>
    <submittedName>
        <fullName evidence="2">Uncharacterized protein</fullName>
    </submittedName>
</protein>
<proteinExistence type="predicted"/>
<keyword evidence="1" id="KW-0472">Membrane</keyword>
<name>A0ABS6G163_9FIRM</name>
<organism evidence="2 3">
    <name type="scientific">Alkaliphilus flagellatus</name>
    <dbReference type="NCBI Taxonomy" id="2841507"/>
    <lineage>
        <taxon>Bacteria</taxon>
        <taxon>Bacillati</taxon>
        <taxon>Bacillota</taxon>
        <taxon>Clostridia</taxon>
        <taxon>Peptostreptococcales</taxon>
        <taxon>Natronincolaceae</taxon>
        <taxon>Alkaliphilus</taxon>
    </lineage>
</organism>
<comment type="caution">
    <text evidence="2">The sequence shown here is derived from an EMBL/GenBank/DDBJ whole genome shotgun (WGS) entry which is preliminary data.</text>
</comment>
<evidence type="ECO:0000256" key="1">
    <source>
        <dbReference type="SAM" id="Phobius"/>
    </source>
</evidence>
<gene>
    <name evidence="2" type="ORF">KQI88_05585</name>
</gene>
<sequence length="83" mass="9788">MKEKLLKRAYTLLIFSVNSIIILILTTIKYKSKFDEMKSYSEIFINPNYKGWANVIYICLILISVTFAIGVSTYKKYKKYEND</sequence>
<feature type="transmembrane region" description="Helical" evidence="1">
    <location>
        <begin position="12"/>
        <end position="31"/>
    </location>
</feature>
<keyword evidence="3" id="KW-1185">Reference proteome</keyword>
<dbReference type="EMBL" id="JAHLQK010000002">
    <property type="protein sequence ID" value="MBU5675881.1"/>
    <property type="molecule type" value="Genomic_DNA"/>
</dbReference>
<reference evidence="2 3" key="1">
    <citation type="submission" date="2021-06" db="EMBL/GenBank/DDBJ databases">
        <authorList>
            <person name="Sun Q."/>
            <person name="Li D."/>
        </authorList>
    </citation>
    <scope>NUCLEOTIDE SEQUENCE [LARGE SCALE GENOMIC DNA]</scope>
    <source>
        <strain evidence="2 3">MSJ-5</strain>
    </source>
</reference>
<keyword evidence="1" id="KW-0812">Transmembrane</keyword>
<keyword evidence="1" id="KW-1133">Transmembrane helix</keyword>
<dbReference type="Proteomes" id="UP000779508">
    <property type="component" value="Unassembled WGS sequence"/>
</dbReference>
<dbReference type="RefSeq" id="WP_216415373.1">
    <property type="nucleotide sequence ID" value="NZ_JAHLQK010000002.1"/>
</dbReference>
<accession>A0ABS6G163</accession>
<evidence type="ECO:0000313" key="2">
    <source>
        <dbReference type="EMBL" id="MBU5675881.1"/>
    </source>
</evidence>
<feature type="transmembrane region" description="Helical" evidence="1">
    <location>
        <begin position="51"/>
        <end position="71"/>
    </location>
</feature>
<evidence type="ECO:0000313" key="3">
    <source>
        <dbReference type="Proteomes" id="UP000779508"/>
    </source>
</evidence>